<accession>A0A1G9SA44</accession>
<dbReference type="Gene3D" id="3.30.750.24">
    <property type="entry name" value="STAS domain"/>
    <property type="match status" value="1"/>
</dbReference>
<keyword evidence="2" id="KW-0997">Cell inner membrane</keyword>
<feature type="transmembrane region" description="Helical" evidence="2">
    <location>
        <begin position="181"/>
        <end position="202"/>
    </location>
</feature>
<dbReference type="Pfam" id="PF02405">
    <property type="entry name" value="MlaE"/>
    <property type="match status" value="1"/>
</dbReference>
<dbReference type="GO" id="GO:0005548">
    <property type="term" value="F:phospholipid transporter activity"/>
    <property type="evidence" value="ECO:0007669"/>
    <property type="project" value="TreeGrafter"/>
</dbReference>
<feature type="transmembrane region" description="Helical" evidence="2">
    <location>
        <begin position="267"/>
        <end position="300"/>
    </location>
</feature>
<dbReference type="STRING" id="144026.SAMN04488568_10912"/>
<name>A0A1G9SA44_9PROT</name>
<evidence type="ECO:0000313" key="4">
    <source>
        <dbReference type="EMBL" id="SDM32200.1"/>
    </source>
</evidence>
<dbReference type="EMBL" id="FNHG01000009">
    <property type="protein sequence ID" value="SDM32200.1"/>
    <property type="molecule type" value="Genomic_DNA"/>
</dbReference>
<dbReference type="RefSeq" id="WP_091769707.1">
    <property type="nucleotide sequence ID" value="NZ_FNHG01000009.1"/>
</dbReference>
<dbReference type="PANTHER" id="PTHR30188">
    <property type="entry name" value="ABC TRANSPORTER PERMEASE PROTEIN-RELATED"/>
    <property type="match status" value="1"/>
</dbReference>
<evidence type="ECO:0000256" key="2">
    <source>
        <dbReference type="RuleBase" id="RU362044"/>
    </source>
</evidence>
<comment type="subcellular location">
    <subcellularLocation>
        <location evidence="2">Cell inner membrane</location>
        <topology evidence="2">Multi-pass membrane protein</topology>
    </subcellularLocation>
</comment>
<dbReference type="PROSITE" id="PS50801">
    <property type="entry name" value="STAS"/>
    <property type="match status" value="1"/>
</dbReference>
<dbReference type="PANTHER" id="PTHR30188:SF3">
    <property type="entry name" value="ABC TRANSPORTER PERMEASE"/>
    <property type="match status" value="1"/>
</dbReference>
<dbReference type="Proteomes" id="UP000199759">
    <property type="component" value="Unassembled WGS sequence"/>
</dbReference>
<dbReference type="OrthoDB" id="9805022at2"/>
<keyword evidence="2" id="KW-0812">Transmembrane</keyword>
<proteinExistence type="inferred from homology"/>
<dbReference type="SUPFAM" id="SSF52091">
    <property type="entry name" value="SpoIIaa-like"/>
    <property type="match status" value="1"/>
</dbReference>
<evidence type="ECO:0000256" key="1">
    <source>
        <dbReference type="ARBA" id="ARBA00003787"/>
    </source>
</evidence>
<dbReference type="InterPro" id="IPR058548">
    <property type="entry name" value="MlaB-like_STAS"/>
</dbReference>
<gene>
    <name evidence="4" type="ORF">SAMN04488568_10912</name>
</gene>
<protein>
    <submittedName>
        <fullName evidence="4">Phospholipid/cholesterol/gamma-HCH transport system permease protein</fullName>
    </submittedName>
</protein>
<comment type="function">
    <text evidence="1">Could be part of an ABC transporter complex.</text>
</comment>
<dbReference type="InterPro" id="IPR003453">
    <property type="entry name" value="ABC_MlaE_roteobac"/>
</dbReference>
<dbReference type="GO" id="GO:0043190">
    <property type="term" value="C:ATP-binding cassette (ABC) transporter complex"/>
    <property type="evidence" value="ECO:0007669"/>
    <property type="project" value="InterPro"/>
</dbReference>
<evidence type="ECO:0000259" key="3">
    <source>
        <dbReference type="PROSITE" id="PS50801"/>
    </source>
</evidence>
<dbReference type="Pfam" id="PF13466">
    <property type="entry name" value="STAS_2"/>
    <property type="match status" value="1"/>
</dbReference>
<dbReference type="AlphaFoldDB" id="A0A1G9SA44"/>
<organism evidence="4 5">
    <name type="scientific">Maricaulis salignorans</name>
    <dbReference type="NCBI Taxonomy" id="144026"/>
    <lineage>
        <taxon>Bacteria</taxon>
        <taxon>Pseudomonadati</taxon>
        <taxon>Pseudomonadota</taxon>
        <taxon>Alphaproteobacteria</taxon>
        <taxon>Maricaulales</taxon>
        <taxon>Maricaulaceae</taxon>
        <taxon>Maricaulis</taxon>
    </lineage>
</organism>
<dbReference type="InterPro" id="IPR030802">
    <property type="entry name" value="Permease_MalE"/>
</dbReference>
<dbReference type="InterPro" id="IPR002645">
    <property type="entry name" value="STAS_dom"/>
</dbReference>
<feature type="domain" description="STAS" evidence="3">
    <location>
        <begin position="12"/>
        <end position="101"/>
    </location>
</feature>
<feature type="transmembrane region" description="Helical" evidence="2">
    <location>
        <begin position="320"/>
        <end position="340"/>
    </location>
</feature>
<evidence type="ECO:0000313" key="5">
    <source>
        <dbReference type="Proteomes" id="UP000199759"/>
    </source>
</evidence>
<keyword evidence="2" id="KW-0472">Membrane</keyword>
<keyword evidence="2" id="KW-1003">Cell membrane</keyword>
<feature type="transmembrane region" description="Helical" evidence="2">
    <location>
        <begin position="361"/>
        <end position="380"/>
    </location>
</feature>
<comment type="similarity">
    <text evidence="2">Belongs to the MlaE permease family.</text>
</comment>
<reference evidence="4 5" key="1">
    <citation type="submission" date="2016-10" db="EMBL/GenBank/DDBJ databases">
        <authorList>
            <person name="de Groot N.N."/>
        </authorList>
    </citation>
    <scope>NUCLEOTIDE SEQUENCE [LARGE SCALE GENOMIC DNA]</scope>
    <source>
        <strain evidence="4 5">DSM 16077</strain>
    </source>
</reference>
<feature type="transmembrane region" description="Helical" evidence="2">
    <location>
        <begin position="222"/>
        <end position="246"/>
    </location>
</feature>
<dbReference type="NCBIfam" id="TIGR00056">
    <property type="entry name" value="MlaE family lipid ABC transporter permease subunit"/>
    <property type="match status" value="1"/>
</dbReference>
<keyword evidence="2" id="KW-1133">Transmembrane helix</keyword>
<sequence>MRGNPASSQTSAAVVLREDAGKTIIEAHGDWTVDTIGRVDDAIRKVETSIEPDKIVLDLGHLGRVDTSGAYLLGRATRRCGVPDGDFHFLGSHPTARRLIEEVRRRTQVCPPDAPRGLGFDGALARIGAGLEAAAREAIETIGFFGQTLTTGLHTLVRPSRFRLTATVWAMEEVGVNAMPIIAVLSFFIGAVVAYMGANLLADLGFAIFSVELIGISVLREFGVLITAIMLAGRSDSAFTASIGAMKMQQEIDAMRVLGLNPFEVLVLPRVVACVLMAPLLTFAAMITGIFGGMLVAWTAQDISPAVFVARIHSELDWSHFWVGMSKAPVFGLVVAIVGCRQGMKVGGDVESLGRRVTASVVQSIFIVIVIEALFAMMYLELGI</sequence>
<dbReference type="InterPro" id="IPR036513">
    <property type="entry name" value="STAS_dom_sf"/>
</dbReference>
<keyword evidence="5" id="KW-1185">Reference proteome</keyword>